<dbReference type="AlphaFoldDB" id="D6X4J5"/>
<dbReference type="InterPro" id="IPR019538">
    <property type="entry name" value="PSMD5"/>
</dbReference>
<evidence type="ECO:0000256" key="2">
    <source>
        <dbReference type="ARBA" id="ARBA00014933"/>
    </source>
</evidence>
<dbReference type="EMBL" id="KQ971380">
    <property type="protein sequence ID" value="EEZ97564.1"/>
    <property type="molecule type" value="Genomic_DNA"/>
</dbReference>
<dbReference type="PANTHER" id="PTHR13554">
    <property type="entry name" value="26S PROTEASOME NON-ATPASE REGULATORY SUBUNIT 5-RELATED"/>
    <property type="match status" value="1"/>
</dbReference>
<dbReference type="HOGENOM" id="CLU_043710_0_0_1"/>
<organism evidence="3 4">
    <name type="scientific">Tribolium castaneum</name>
    <name type="common">Red flour beetle</name>
    <dbReference type="NCBI Taxonomy" id="7070"/>
    <lineage>
        <taxon>Eukaryota</taxon>
        <taxon>Metazoa</taxon>
        <taxon>Ecdysozoa</taxon>
        <taxon>Arthropoda</taxon>
        <taxon>Hexapoda</taxon>
        <taxon>Insecta</taxon>
        <taxon>Pterygota</taxon>
        <taxon>Neoptera</taxon>
        <taxon>Endopterygota</taxon>
        <taxon>Coleoptera</taxon>
        <taxon>Polyphaga</taxon>
        <taxon>Cucujiformia</taxon>
        <taxon>Tenebrionidae</taxon>
        <taxon>Tenebrionidae incertae sedis</taxon>
        <taxon>Tribolium</taxon>
    </lineage>
</organism>
<dbReference type="KEGG" id="tca:657550"/>
<protein>
    <recommendedName>
        <fullName evidence="2">26S proteasome non-ATPase regulatory subunit 5</fullName>
    </recommendedName>
</protein>
<dbReference type="GO" id="GO:0043248">
    <property type="term" value="P:proteasome assembly"/>
    <property type="evidence" value="ECO:0007669"/>
    <property type="project" value="InterPro"/>
</dbReference>
<gene>
    <name evidence="3" type="primary">AUGUSTUS-3.0.2_11419</name>
    <name evidence="3" type="ORF">TcasGA2_TC011419</name>
</gene>
<dbReference type="InterPro" id="IPR011989">
    <property type="entry name" value="ARM-like"/>
</dbReference>
<dbReference type="SUPFAM" id="SSF48371">
    <property type="entry name" value="ARM repeat"/>
    <property type="match status" value="1"/>
</dbReference>
<comment type="similarity">
    <text evidence="1">Belongs to the proteasome subunit S5B/HSM3 family.</text>
</comment>
<reference evidence="3 4" key="2">
    <citation type="journal article" date="2010" name="Nucleic Acids Res.">
        <title>BeetleBase in 2010: revisions to provide comprehensive genomic information for Tribolium castaneum.</title>
        <authorList>
            <person name="Kim H.S."/>
            <person name="Murphy T."/>
            <person name="Xia J."/>
            <person name="Caragea D."/>
            <person name="Park Y."/>
            <person name="Beeman R.W."/>
            <person name="Lorenzen M.D."/>
            <person name="Butcher S."/>
            <person name="Manak J.R."/>
            <person name="Brown S.J."/>
        </authorList>
    </citation>
    <scope>GENOME REANNOTATION</scope>
    <source>
        <strain evidence="3 4">Georgia GA2</strain>
    </source>
</reference>
<evidence type="ECO:0000313" key="3">
    <source>
        <dbReference type="EMBL" id="EEZ97564.1"/>
    </source>
</evidence>
<dbReference type="PhylomeDB" id="D6X4J5"/>
<evidence type="ECO:0000313" key="4">
    <source>
        <dbReference type="Proteomes" id="UP000007266"/>
    </source>
</evidence>
<dbReference type="OrthoDB" id="10250600at2759"/>
<name>D6X4J5_TRICA</name>
<dbReference type="STRING" id="7070.D6X4J5"/>
<dbReference type="OMA" id="WGQEYIS"/>
<dbReference type="Proteomes" id="UP000007266">
    <property type="component" value="Linkage group 10"/>
</dbReference>
<accession>D6X4J5</accession>
<dbReference type="InterPro" id="IPR016024">
    <property type="entry name" value="ARM-type_fold"/>
</dbReference>
<proteinExistence type="inferred from homology"/>
<dbReference type="eggNOG" id="KOG4413">
    <property type="taxonomic scope" value="Eukaryota"/>
</dbReference>
<evidence type="ECO:0000256" key="1">
    <source>
        <dbReference type="ARBA" id="ARBA00006823"/>
    </source>
</evidence>
<dbReference type="Gene3D" id="1.25.10.10">
    <property type="entry name" value="Leucine-rich Repeat Variant"/>
    <property type="match status" value="2"/>
</dbReference>
<keyword evidence="4" id="KW-1185">Reference proteome</keyword>
<reference evidence="3 4" key="1">
    <citation type="journal article" date="2008" name="Nature">
        <title>The genome of the model beetle and pest Tribolium castaneum.</title>
        <authorList>
            <consortium name="Tribolium Genome Sequencing Consortium"/>
            <person name="Richards S."/>
            <person name="Gibbs R.A."/>
            <person name="Weinstock G.M."/>
            <person name="Brown S.J."/>
            <person name="Denell R."/>
            <person name="Beeman R.W."/>
            <person name="Gibbs R."/>
            <person name="Beeman R.W."/>
            <person name="Brown S.J."/>
            <person name="Bucher G."/>
            <person name="Friedrich M."/>
            <person name="Grimmelikhuijzen C.J."/>
            <person name="Klingler M."/>
            <person name="Lorenzen M."/>
            <person name="Richards S."/>
            <person name="Roth S."/>
            <person name="Schroder R."/>
            <person name="Tautz D."/>
            <person name="Zdobnov E.M."/>
            <person name="Muzny D."/>
            <person name="Gibbs R.A."/>
            <person name="Weinstock G.M."/>
            <person name="Attaway T."/>
            <person name="Bell S."/>
            <person name="Buhay C.J."/>
            <person name="Chandrabose M.N."/>
            <person name="Chavez D."/>
            <person name="Clerk-Blankenburg K.P."/>
            <person name="Cree A."/>
            <person name="Dao M."/>
            <person name="Davis C."/>
            <person name="Chacko J."/>
            <person name="Dinh H."/>
            <person name="Dugan-Rocha S."/>
            <person name="Fowler G."/>
            <person name="Garner T.T."/>
            <person name="Garnes J."/>
            <person name="Gnirke A."/>
            <person name="Hawes A."/>
            <person name="Hernandez J."/>
            <person name="Hines S."/>
            <person name="Holder M."/>
            <person name="Hume J."/>
            <person name="Jhangiani S.N."/>
            <person name="Joshi V."/>
            <person name="Khan Z.M."/>
            <person name="Jackson L."/>
            <person name="Kovar C."/>
            <person name="Kowis A."/>
            <person name="Lee S."/>
            <person name="Lewis L.R."/>
            <person name="Margolis J."/>
            <person name="Morgan M."/>
            <person name="Nazareth L.V."/>
            <person name="Nguyen N."/>
            <person name="Okwuonu G."/>
            <person name="Parker D."/>
            <person name="Richards S."/>
            <person name="Ruiz S.J."/>
            <person name="Santibanez J."/>
            <person name="Savard J."/>
            <person name="Scherer S.E."/>
            <person name="Schneider B."/>
            <person name="Sodergren E."/>
            <person name="Tautz D."/>
            <person name="Vattahil S."/>
            <person name="Villasana D."/>
            <person name="White C.S."/>
            <person name="Wright R."/>
            <person name="Park Y."/>
            <person name="Beeman R.W."/>
            <person name="Lord J."/>
            <person name="Oppert B."/>
            <person name="Lorenzen M."/>
            <person name="Brown S."/>
            <person name="Wang L."/>
            <person name="Savard J."/>
            <person name="Tautz D."/>
            <person name="Richards S."/>
            <person name="Weinstock G."/>
            <person name="Gibbs R.A."/>
            <person name="Liu Y."/>
            <person name="Worley K."/>
            <person name="Weinstock G."/>
            <person name="Elsik C.G."/>
            <person name="Reese J.T."/>
            <person name="Elhaik E."/>
            <person name="Landan G."/>
            <person name="Graur D."/>
            <person name="Arensburger P."/>
            <person name="Atkinson P."/>
            <person name="Beeman R.W."/>
            <person name="Beidler J."/>
            <person name="Brown S.J."/>
            <person name="Demuth J.P."/>
            <person name="Drury D.W."/>
            <person name="Du Y.Z."/>
            <person name="Fujiwara H."/>
            <person name="Lorenzen M."/>
            <person name="Maselli V."/>
            <person name="Osanai M."/>
            <person name="Park Y."/>
            <person name="Robertson H.M."/>
            <person name="Tu Z."/>
            <person name="Wang J.J."/>
            <person name="Wang S."/>
            <person name="Richards S."/>
            <person name="Song H."/>
            <person name="Zhang L."/>
            <person name="Sodergren E."/>
            <person name="Werner D."/>
            <person name="Stanke M."/>
            <person name="Morgenstern B."/>
            <person name="Solovyev V."/>
            <person name="Kosarev P."/>
            <person name="Brown G."/>
            <person name="Chen H.C."/>
            <person name="Ermolaeva O."/>
            <person name="Hlavina W."/>
            <person name="Kapustin Y."/>
            <person name="Kiryutin B."/>
            <person name="Kitts P."/>
            <person name="Maglott D."/>
            <person name="Pruitt K."/>
            <person name="Sapojnikov V."/>
            <person name="Souvorov A."/>
            <person name="Mackey A.J."/>
            <person name="Waterhouse R.M."/>
            <person name="Wyder S."/>
            <person name="Zdobnov E.M."/>
            <person name="Zdobnov E.M."/>
            <person name="Wyder S."/>
            <person name="Kriventseva E.V."/>
            <person name="Kadowaki T."/>
            <person name="Bork P."/>
            <person name="Aranda M."/>
            <person name="Bao R."/>
            <person name="Beermann A."/>
            <person name="Berns N."/>
            <person name="Bolognesi R."/>
            <person name="Bonneton F."/>
            <person name="Bopp D."/>
            <person name="Brown S.J."/>
            <person name="Bucher G."/>
            <person name="Butts T."/>
            <person name="Chaumot A."/>
            <person name="Denell R.E."/>
            <person name="Ferrier D.E."/>
            <person name="Friedrich M."/>
            <person name="Gordon C.M."/>
            <person name="Jindra M."/>
            <person name="Klingler M."/>
            <person name="Lan Q."/>
            <person name="Lattorff H.M."/>
            <person name="Laudet V."/>
            <person name="von Levetsow C."/>
            <person name="Liu Z."/>
            <person name="Lutz R."/>
            <person name="Lynch J.A."/>
            <person name="da Fonseca R.N."/>
            <person name="Posnien N."/>
            <person name="Reuter R."/>
            <person name="Roth S."/>
            <person name="Savard J."/>
            <person name="Schinko J.B."/>
            <person name="Schmitt C."/>
            <person name="Schoppmeier M."/>
            <person name="Schroder R."/>
            <person name="Shippy T.D."/>
            <person name="Simonnet F."/>
            <person name="Marques-Souza H."/>
            <person name="Tautz D."/>
            <person name="Tomoyasu Y."/>
            <person name="Trauner J."/>
            <person name="Van der Zee M."/>
            <person name="Vervoort M."/>
            <person name="Wittkopp N."/>
            <person name="Wimmer E.A."/>
            <person name="Yang X."/>
            <person name="Jones A.K."/>
            <person name="Sattelle D.B."/>
            <person name="Ebert P.R."/>
            <person name="Nelson D."/>
            <person name="Scott J.G."/>
            <person name="Beeman R.W."/>
            <person name="Muthukrishnan S."/>
            <person name="Kramer K.J."/>
            <person name="Arakane Y."/>
            <person name="Beeman R.W."/>
            <person name="Zhu Q."/>
            <person name="Hogenkamp D."/>
            <person name="Dixit R."/>
            <person name="Oppert B."/>
            <person name="Jiang H."/>
            <person name="Zou Z."/>
            <person name="Marshall J."/>
            <person name="Elpidina E."/>
            <person name="Vinokurov K."/>
            <person name="Oppert C."/>
            <person name="Zou Z."/>
            <person name="Evans J."/>
            <person name="Lu Z."/>
            <person name="Zhao P."/>
            <person name="Sumathipala N."/>
            <person name="Altincicek B."/>
            <person name="Vilcinskas A."/>
            <person name="Williams M."/>
            <person name="Hultmark D."/>
            <person name="Hetru C."/>
            <person name="Jiang H."/>
            <person name="Grimmelikhuijzen C.J."/>
            <person name="Hauser F."/>
            <person name="Cazzamali G."/>
            <person name="Williamson M."/>
            <person name="Park Y."/>
            <person name="Li B."/>
            <person name="Tanaka Y."/>
            <person name="Predel R."/>
            <person name="Neupert S."/>
            <person name="Schachtner J."/>
            <person name="Verleyen P."/>
            <person name="Raible F."/>
            <person name="Bork P."/>
            <person name="Friedrich M."/>
            <person name="Walden K.K."/>
            <person name="Robertson H.M."/>
            <person name="Angeli S."/>
            <person name="Foret S."/>
            <person name="Bucher G."/>
            <person name="Schuetz S."/>
            <person name="Maleszka R."/>
            <person name="Wimmer E.A."/>
            <person name="Beeman R.W."/>
            <person name="Lorenzen M."/>
            <person name="Tomoyasu Y."/>
            <person name="Miller S.C."/>
            <person name="Grossmann D."/>
            <person name="Bucher G."/>
        </authorList>
    </citation>
    <scope>NUCLEOTIDE SEQUENCE [LARGE SCALE GENOMIC DNA]</scope>
    <source>
        <strain evidence="3 4">Georgia GA2</strain>
    </source>
</reference>
<sequence length="499" mass="56016">MASYEEWCEEKLSRLSDEDSRIPVLKEMKDFLTTIPREEMSRTANSLQLPAVFDCLNDSNSEQVDLACEVLALCMTNLNLGESTNKYGVFLERALNHPFSAVKLMALNEIKRNIENEDILVDLCKRQSLLINIIKCMGDEDLGVAKGAAGVIKILGLSSVGIKQLTKADILQSLHDIMGLSEIVRFRVYELLIDISNQSEENFNILKGAGLFSQIFNELDNNDILLRLNVLELLTQLGSSKHGYNYLESNETLKKLSAMLDSDDLVTVQLCEPGILKFFGNMAYWKPMETLAKYPALFQRMFNNIESNDFTIISVSVETLGHIGLPNDGKIALDSMGAAIENAIKNISKSIPSMPSEVKVHGLNCLENLLQIIEPNNQVMAITHKWFSLIEDNPMSFIWNYAKNPFFELRLGGLGLLRAVAGQPWGQEAIKNFPGMVEFLLDRSVETIKECKEAKFGIVELLANSEVFDHTTLKKLQKYVKEGPFYVQAVTEVAIERND</sequence>
<keyword evidence="3" id="KW-0647">Proteasome</keyword>
<dbReference type="Pfam" id="PF10508">
    <property type="entry name" value="Proteasom_PSMB"/>
    <property type="match status" value="1"/>
</dbReference>
<dbReference type="PANTHER" id="PTHR13554:SF10">
    <property type="entry name" value="26S PROTEASOME NON-ATPASE REGULATORY SUBUNIT 5"/>
    <property type="match status" value="1"/>
</dbReference>
<dbReference type="GO" id="GO:0000502">
    <property type="term" value="C:proteasome complex"/>
    <property type="evidence" value="ECO:0007669"/>
    <property type="project" value="UniProtKB-KW"/>
</dbReference>